<evidence type="ECO:0000256" key="1">
    <source>
        <dbReference type="RuleBase" id="RU363098"/>
    </source>
</evidence>
<dbReference type="EMBL" id="CAJOBI010344961">
    <property type="protein sequence ID" value="CAF5217076.1"/>
    <property type="molecule type" value="Genomic_DNA"/>
</dbReference>
<dbReference type="PANTHER" id="PTHR23079:SF55">
    <property type="entry name" value="RNA-DIRECTED RNA POLYMERASE"/>
    <property type="match status" value="1"/>
</dbReference>
<dbReference type="PANTHER" id="PTHR23079">
    <property type="entry name" value="RNA-DEPENDENT RNA POLYMERASE"/>
    <property type="match status" value="1"/>
</dbReference>
<feature type="non-terminal residue" evidence="3">
    <location>
        <position position="1"/>
    </location>
</feature>
<sequence>MLEKLRSINTNADHAIETLWKFNGNTGGNGTHKMMIEYLSRFQLNTEPFIQQLLFRFQAFQLKQLRTKARILIEKGCVLFGVADETRTLKYGQVFIQIHRSDINETKIIQGSVIVTRNPCLYPGDIRRYEAVDNLQLHKLKNVIVFPMDGPRSMTAELAGGDLDGDTFWISWDPRLIFTDNF</sequence>
<gene>
    <name evidence="3" type="ORF">SMN809_LOCUS80314</name>
</gene>
<comment type="caution">
    <text evidence="3">The sequence shown here is derived from an EMBL/GenBank/DDBJ whole genome shotgun (WGS) entry which is preliminary data.</text>
</comment>
<dbReference type="InterPro" id="IPR057596">
    <property type="entry name" value="RDRP_core"/>
</dbReference>
<dbReference type="InterPro" id="IPR007855">
    <property type="entry name" value="RDRP"/>
</dbReference>
<organism evidence="3 4">
    <name type="scientific">Rotaria magnacalcarata</name>
    <dbReference type="NCBI Taxonomy" id="392030"/>
    <lineage>
        <taxon>Eukaryota</taxon>
        <taxon>Metazoa</taxon>
        <taxon>Spiralia</taxon>
        <taxon>Gnathifera</taxon>
        <taxon>Rotifera</taxon>
        <taxon>Eurotatoria</taxon>
        <taxon>Bdelloidea</taxon>
        <taxon>Philodinida</taxon>
        <taxon>Philodinidae</taxon>
        <taxon>Rotaria</taxon>
    </lineage>
</organism>
<dbReference type="GO" id="GO:0031380">
    <property type="term" value="C:nuclear RNA-directed RNA polymerase complex"/>
    <property type="evidence" value="ECO:0007669"/>
    <property type="project" value="TreeGrafter"/>
</dbReference>
<keyword evidence="1" id="KW-0696">RNA-directed RNA polymerase</keyword>
<feature type="domain" description="RDRP core" evidence="2">
    <location>
        <begin position="1"/>
        <end position="178"/>
    </location>
</feature>
<comment type="catalytic activity">
    <reaction evidence="1">
        <text>RNA(n) + a ribonucleoside 5'-triphosphate = RNA(n+1) + diphosphate</text>
        <dbReference type="Rhea" id="RHEA:21248"/>
        <dbReference type="Rhea" id="RHEA-COMP:14527"/>
        <dbReference type="Rhea" id="RHEA-COMP:17342"/>
        <dbReference type="ChEBI" id="CHEBI:33019"/>
        <dbReference type="ChEBI" id="CHEBI:61557"/>
        <dbReference type="ChEBI" id="CHEBI:140395"/>
        <dbReference type="EC" id="2.7.7.48"/>
    </reaction>
</comment>
<dbReference type="GO" id="GO:0003723">
    <property type="term" value="F:RNA binding"/>
    <property type="evidence" value="ECO:0007669"/>
    <property type="project" value="UniProtKB-KW"/>
</dbReference>
<evidence type="ECO:0000259" key="2">
    <source>
        <dbReference type="Pfam" id="PF05183"/>
    </source>
</evidence>
<accession>A0A8S3JE76</accession>
<keyword evidence="1" id="KW-0808">Transferase</keyword>
<dbReference type="GO" id="GO:0030422">
    <property type="term" value="P:siRNA processing"/>
    <property type="evidence" value="ECO:0007669"/>
    <property type="project" value="TreeGrafter"/>
</dbReference>
<evidence type="ECO:0000313" key="3">
    <source>
        <dbReference type="EMBL" id="CAF5217076.1"/>
    </source>
</evidence>
<proteinExistence type="inferred from homology"/>
<name>A0A8S3JE76_9BILA</name>
<keyword evidence="1" id="KW-0548">Nucleotidyltransferase</keyword>
<comment type="similarity">
    <text evidence="1">Belongs to the RdRP family.</text>
</comment>
<dbReference type="AlphaFoldDB" id="A0A8S3JE76"/>
<protein>
    <recommendedName>
        <fullName evidence="1">RNA-dependent RNA polymerase</fullName>
        <ecNumber evidence="1">2.7.7.48</ecNumber>
    </recommendedName>
</protein>
<dbReference type="GO" id="GO:0003968">
    <property type="term" value="F:RNA-directed RNA polymerase activity"/>
    <property type="evidence" value="ECO:0007669"/>
    <property type="project" value="UniProtKB-KW"/>
</dbReference>
<dbReference type="Proteomes" id="UP000676336">
    <property type="component" value="Unassembled WGS sequence"/>
</dbReference>
<evidence type="ECO:0000313" key="4">
    <source>
        <dbReference type="Proteomes" id="UP000676336"/>
    </source>
</evidence>
<dbReference type="EC" id="2.7.7.48" evidence="1"/>
<keyword evidence="1" id="KW-0694">RNA-binding</keyword>
<reference evidence="3" key="1">
    <citation type="submission" date="2021-02" db="EMBL/GenBank/DDBJ databases">
        <authorList>
            <person name="Nowell W R."/>
        </authorList>
    </citation>
    <scope>NUCLEOTIDE SEQUENCE</scope>
</reference>
<dbReference type="Pfam" id="PF05183">
    <property type="entry name" value="RdRP"/>
    <property type="match status" value="1"/>
</dbReference>